<evidence type="ECO:0000256" key="7">
    <source>
        <dbReference type="PROSITE-ProRule" id="PRU00723"/>
    </source>
</evidence>
<dbReference type="SUPFAM" id="SSF90229">
    <property type="entry name" value="CCCH zinc finger"/>
    <property type="match status" value="1"/>
</dbReference>
<dbReference type="Gene3D" id="3.30.70.330">
    <property type="match status" value="1"/>
</dbReference>
<dbReference type="Pfam" id="PF01480">
    <property type="entry name" value="PWI"/>
    <property type="match status" value="1"/>
</dbReference>
<dbReference type="Pfam" id="PF00642">
    <property type="entry name" value="zf-CCCH"/>
    <property type="match status" value="1"/>
</dbReference>
<evidence type="ECO:0000313" key="12">
    <source>
        <dbReference type="Proteomes" id="UP000736335"/>
    </source>
</evidence>
<evidence type="ECO:0000256" key="6">
    <source>
        <dbReference type="PROSITE-ProRule" id="PRU00176"/>
    </source>
</evidence>
<comment type="caution">
    <text evidence="11">The sequence shown here is derived from an EMBL/GenBank/DDBJ whole genome shotgun (WGS) entry which is preliminary data.</text>
</comment>
<feature type="region of interest" description="Disordered" evidence="8">
    <location>
        <begin position="81"/>
        <end position="203"/>
    </location>
</feature>
<dbReference type="PANTHER" id="PTHR14398">
    <property type="entry name" value="RNA RECOGNITION RRM/RNP DOMAIN"/>
    <property type="match status" value="1"/>
</dbReference>
<evidence type="ECO:0000256" key="2">
    <source>
        <dbReference type="ARBA" id="ARBA00022771"/>
    </source>
</evidence>
<keyword evidence="2 7" id="KW-0863">Zinc-finger</keyword>
<dbReference type="OrthoDB" id="443401at2759"/>
<evidence type="ECO:0000313" key="11">
    <source>
        <dbReference type="EMBL" id="KAF9778144.1"/>
    </source>
</evidence>
<evidence type="ECO:0000256" key="1">
    <source>
        <dbReference type="ARBA" id="ARBA00022723"/>
    </source>
</evidence>
<dbReference type="InterPro" id="IPR035979">
    <property type="entry name" value="RBD_domain_sf"/>
</dbReference>
<dbReference type="InterPro" id="IPR002483">
    <property type="entry name" value="PWI_dom"/>
</dbReference>
<feature type="compositionally biased region" description="Gly residues" evidence="8">
    <location>
        <begin position="158"/>
        <end position="172"/>
    </location>
</feature>
<gene>
    <name evidence="11" type="ORF">BJ322DRAFT_499245</name>
</gene>
<keyword evidence="1 7" id="KW-0479">Metal-binding</keyword>
<dbReference type="PROSITE" id="PS50103">
    <property type="entry name" value="ZF_C3H1"/>
    <property type="match status" value="1"/>
</dbReference>
<feature type="region of interest" description="Disordered" evidence="8">
    <location>
        <begin position="496"/>
        <end position="534"/>
    </location>
</feature>
<dbReference type="GO" id="GO:0008270">
    <property type="term" value="F:zinc ion binding"/>
    <property type="evidence" value="ECO:0007669"/>
    <property type="project" value="UniProtKB-KW"/>
</dbReference>
<evidence type="ECO:0000256" key="5">
    <source>
        <dbReference type="ARBA" id="ARBA00043866"/>
    </source>
</evidence>
<dbReference type="InterPro" id="IPR000504">
    <property type="entry name" value="RRM_dom"/>
</dbReference>
<dbReference type="AlphaFoldDB" id="A0A9P6L0N5"/>
<feature type="region of interest" description="Disordered" evidence="8">
    <location>
        <begin position="576"/>
        <end position="629"/>
    </location>
</feature>
<dbReference type="InterPro" id="IPR036855">
    <property type="entry name" value="Znf_CCCH_sf"/>
</dbReference>
<feature type="compositionally biased region" description="Basic residues" evidence="8">
    <location>
        <begin position="661"/>
        <end position="674"/>
    </location>
</feature>
<dbReference type="SUPFAM" id="SSF54928">
    <property type="entry name" value="RNA-binding domain, RBD"/>
    <property type="match status" value="1"/>
</dbReference>
<dbReference type="EMBL" id="WIUZ02000024">
    <property type="protein sequence ID" value="KAF9778144.1"/>
    <property type="molecule type" value="Genomic_DNA"/>
</dbReference>
<dbReference type="GO" id="GO:0003723">
    <property type="term" value="F:RNA binding"/>
    <property type="evidence" value="ECO:0007669"/>
    <property type="project" value="UniProtKB-UniRule"/>
</dbReference>
<dbReference type="InterPro" id="IPR045137">
    <property type="entry name" value="RBM26/27"/>
</dbReference>
<feature type="region of interest" description="Disordered" evidence="8">
    <location>
        <begin position="657"/>
        <end position="685"/>
    </location>
</feature>
<evidence type="ECO:0000256" key="3">
    <source>
        <dbReference type="ARBA" id="ARBA00022833"/>
    </source>
</evidence>
<evidence type="ECO:0000256" key="8">
    <source>
        <dbReference type="SAM" id="MobiDB-lite"/>
    </source>
</evidence>
<feature type="compositionally biased region" description="Low complexity" evidence="8">
    <location>
        <begin position="513"/>
        <end position="532"/>
    </location>
</feature>
<keyword evidence="3 7" id="KW-0862">Zinc</keyword>
<dbReference type="InterPro" id="IPR012677">
    <property type="entry name" value="Nucleotide-bd_a/b_plait_sf"/>
</dbReference>
<dbReference type="PROSITE" id="PS50102">
    <property type="entry name" value="RRM"/>
    <property type="match status" value="1"/>
</dbReference>
<feature type="compositionally biased region" description="Basic and acidic residues" evidence="8">
    <location>
        <begin position="596"/>
        <end position="623"/>
    </location>
</feature>
<feature type="domain" description="C3H1-type" evidence="10">
    <location>
        <begin position="199"/>
        <end position="227"/>
    </location>
</feature>
<proteinExistence type="predicted"/>
<keyword evidence="12" id="KW-1185">Reference proteome</keyword>
<feature type="domain" description="RRM" evidence="9">
    <location>
        <begin position="399"/>
        <end position="471"/>
    </location>
</feature>
<dbReference type="PANTHER" id="PTHR14398:SF0">
    <property type="entry name" value="ZINC FINGER PROTEIN SWM"/>
    <property type="match status" value="1"/>
</dbReference>
<comment type="function">
    <text evidence="5">May be involved in the turnover of nuclear polyadenylated (pA+) RNA.</text>
</comment>
<sequence>MIYDPNTDPQLKSWLVKNLEPICDAEPGALADYILALLKHNAPETDLRVELGTQLEEFLEKETQHFINLLFNALRSKSYLPYNTSPPPTPTQPRNNSNPSAIRPNGGGIPIPLDGLVPGPSNPPNPRKRGLDNPPDDHEFRKGPRLSNDPGHPRPARGGRGQWDGRGGGGGGRGRDGGHGEPSGPHGGNRPQQYRPPDQTKRGICRDYHNNGYCSRGAYCKYSHGDDAVVPSQLMGMGSIPPAMLPFMSMMNSAMFPGMNGMDGGNAYDPNERMDMQRAPIMRRQDVPLPTSGELPVIQDLTPWASPEERVPQQNLEPKQPGPSDMAVDPATPRDHAQPGQFGHHPYPQGPGSRGRRGRGGPRLNGTFPSHAIPSDTFSAPPSDPQSQHPPRPDRRQDKTLVVEKIPEDRLSLGAVNEWFKQFGTVTNIAVDPPTAKALVTFAEHDQAWKAWKSEEAVFANRFVKVYWHRPLEGRGGRGVKALEVSATLVGKLKANEERVTTQPAANGDAGPVASTSSVSAPPKKPAKVTSSNLKELTAKQERLQQMISEQKALMSQLGSATAEEKKEIMTKLRKLGEDMKVPAPATAPVPAPSVEKQEDVEMAKDDHEASKKDGEEGGGHEESTEELQAKLAKLKEEAASLGISDADQSYGPYGGYTKPWRGRGRGRAGHFRGRGGPPRASMKLDNRPRKLLVKGVPEGSIEIAQNWYGTTNGFENVERLSNGDLVVSFKARSSAEQVRRYCLIGFLDLVLTMGASGQGQAKGTNLPTVGQIEVSWYVAGQSEPTPLEPSGPTEMGGVVASGGSALVEKGALDEEAVASGWGDDGEDGMGML</sequence>
<evidence type="ECO:0000256" key="4">
    <source>
        <dbReference type="ARBA" id="ARBA00022884"/>
    </source>
</evidence>
<reference evidence="11" key="2">
    <citation type="submission" date="2020-11" db="EMBL/GenBank/DDBJ databases">
        <authorList>
            <consortium name="DOE Joint Genome Institute"/>
            <person name="Kuo A."/>
            <person name="Miyauchi S."/>
            <person name="Kiss E."/>
            <person name="Drula E."/>
            <person name="Kohler A."/>
            <person name="Sanchez-Garcia M."/>
            <person name="Andreopoulos B."/>
            <person name="Barry K.W."/>
            <person name="Bonito G."/>
            <person name="Buee M."/>
            <person name="Carver A."/>
            <person name="Chen C."/>
            <person name="Cichocki N."/>
            <person name="Clum A."/>
            <person name="Culley D."/>
            <person name="Crous P.W."/>
            <person name="Fauchery L."/>
            <person name="Girlanda M."/>
            <person name="Hayes R."/>
            <person name="Keri Z."/>
            <person name="Labutti K."/>
            <person name="Lipzen A."/>
            <person name="Lombard V."/>
            <person name="Magnuson J."/>
            <person name="Maillard F."/>
            <person name="Morin E."/>
            <person name="Murat C."/>
            <person name="Nolan M."/>
            <person name="Ohm R."/>
            <person name="Pangilinan J."/>
            <person name="Pereira M."/>
            <person name="Perotto S."/>
            <person name="Peter M."/>
            <person name="Riley R."/>
            <person name="Sitrit Y."/>
            <person name="Stielow B."/>
            <person name="Szollosi G."/>
            <person name="Zifcakova L."/>
            <person name="Stursova M."/>
            <person name="Spatafora J.W."/>
            <person name="Tedersoo L."/>
            <person name="Vaario L.-M."/>
            <person name="Yamada A."/>
            <person name="Yan M."/>
            <person name="Wang P."/>
            <person name="Xu J."/>
            <person name="Bruns T."/>
            <person name="Baldrian P."/>
            <person name="Vilgalys R."/>
            <person name="Henrissat B."/>
            <person name="Grigoriev I.V."/>
            <person name="Hibbett D."/>
            <person name="Nagy L.G."/>
            <person name="Martin F.M."/>
        </authorList>
    </citation>
    <scope>NUCLEOTIDE SEQUENCE</scope>
    <source>
        <strain evidence="11">UH-Tt-Lm1</strain>
    </source>
</reference>
<keyword evidence="4 6" id="KW-0694">RNA-binding</keyword>
<evidence type="ECO:0000259" key="9">
    <source>
        <dbReference type="PROSITE" id="PS50102"/>
    </source>
</evidence>
<protein>
    <recommendedName>
        <fullName evidence="13">C3H1-type domain-containing protein</fullName>
    </recommendedName>
</protein>
<feature type="region of interest" description="Disordered" evidence="8">
    <location>
        <begin position="308"/>
        <end position="399"/>
    </location>
</feature>
<dbReference type="SMART" id="SM00356">
    <property type="entry name" value="ZnF_C3H1"/>
    <property type="match status" value="1"/>
</dbReference>
<dbReference type="InterPro" id="IPR000571">
    <property type="entry name" value="Znf_CCCH"/>
</dbReference>
<feature type="zinc finger region" description="C3H1-type" evidence="7">
    <location>
        <begin position="199"/>
        <end position="227"/>
    </location>
</feature>
<dbReference type="CDD" id="cd12257">
    <property type="entry name" value="RRM1_RBM26_like"/>
    <property type="match status" value="1"/>
</dbReference>
<dbReference type="Proteomes" id="UP000736335">
    <property type="component" value="Unassembled WGS sequence"/>
</dbReference>
<dbReference type="GO" id="GO:0005634">
    <property type="term" value="C:nucleus"/>
    <property type="evidence" value="ECO:0007669"/>
    <property type="project" value="TreeGrafter"/>
</dbReference>
<dbReference type="Gene3D" id="4.10.1000.10">
    <property type="entry name" value="Zinc finger, CCCH-type"/>
    <property type="match status" value="1"/>
</dbReference>
<name>A0A9P6L0N5_9AGAM</name>
<reference evidence="11" key="1">
    <citation type="journal article" date="2020" name="Nat. Commun.">
        <title>Large-scale genome sequencing of mycorrhizal fungi provides insights into the early evolution of symbiotic traits.</title>
        <authorList>
            <person name="Miyauchi S."/>
            <person name="Kiss E."/>
            <person name="Kuo A."/>
            <person name="Drula E."/>
            <person name="Kohler A."/>
            <person name="Sanchez-Garcia M."/>
            <person name="Morin E."/>
            <person name="Andreopoulos B."/>
            <person name="Barry K.W."/>
            <person name="Bonito G."/>
            <person name="Buee M."/>
            <person name="Carver A."/>
            <person name="Chen C."/>
            <person name="Cichocki N."/>
            <person name="Clum A."/>
            <person name="Culley D."/>
            <person name="Crous P.W."/>
            <person name="Fauchery L."/>
            <person name="Girlanda M."/>
            <person name="Hayes R.D."/>
            <person name="Keri Z."/>
            <person name="LaButti K."/>
            <person name="Lipzen A."/>
            <person name="Lombard V."/>
            <person name="Magnuson J."/>
            <person name="Maillard F."/>
            <person name="Murat C."/>
            <person name="Nolan M."/>
            <person name="Ohm R.A."/>
            <person name="Pangilinan J."/>
            <person name="Pereira M.F."/>
            <person name="Perotto S."/>
            <person name="Peter M."/>
            <person name="Pfister S."/>
            <person name="Riley R."/>
            <person name="Sitrit Y."/>
            <person name="Stielow J.B."/>
            <person name="Szollosi G."/>
            <person name="Zifcakova L."/>
            <person name="Stursova M."/>
            <person name="Spatafora J.W."/>
            <person name="Tedersoo L."/>
            <person name="Vaario L.M."/>
            <person name="Yamada A."/>
            <person name="Yan M."/>
            <person name="Wang P."/>
            <person name="Xu J."/>
            <person name="Bruns T."/>
            <person name="Baldrian P."/>
            <person name="Vilgalys R."/>
            <person name="Dunand C."/>
            <person name="Henrissat B."/>
            <person name="Grigoriev I.V."/>
            <person name="Hibbett D."/>
            <person name="Nagy L.G."/>
            <person name="Martin F.M."/>
        </authorList>
    </citation>
    <scope>NUCLEOTIDE SEQUENCE</scope>
    <source>
        <strain evidence="11">UH-Tt-Lm1</strain>
    </source>
</reference>
<feature type="compositionally biased region" description="Basic and acidic residues" evidence="8">
    <location>
        <begin position="129"/>
        <end position="142"/>
    </location>
</feature>
<organism evidence="11 12">
    <name type="scientific">Thelephora terrestris</name>
    <dbReference type="NCBI Taxonomy" id="56493"/>
    <lineage>
        <taxon>Eukaryota</taxon>
        <taxon>Fungi</taxon>
        <taxon>Dikarya</taxon>
        <taxon>Basidiomycota</taxon>
        <taxon>Agaricomycotina</taxon>
        <taxon>Agaricomycetes</taxon>
        <taxon>Thelephorales</taxon>
        <taxon>Thelephoraceae</taxon>
        <taxon>Thelephora</taxon>
    </lineage>
</organism>
<evidence type="ECO:0008006" key="13">
    <source>
        <dbReference type="Google" id="ProtNLM"/>
    </source>
</evidence>
<accession>A0A9P6L0N5</accession>
<evidence type="ECO:0000259" key="10">
    <source>
        <dbReference type="PROSITE" id="PS50103"/>
    </source>
</evidence>
<dbReference type="Gene3D" id="1.20.1390.10">
    <property type="entry name" value="PWI domain"/>
    <property type="match status" value="1"/>
</dbReference>